<dbReference type="RefSeq" id="WP_129227027.1">
    <property type="nucleotide sequence ID" value="NZ_SDOZ01000004.1"/>
</dbReference>
<evidence type="ECO:0000313" key="1">
    <source>
        <dbReference type="EMBL" id="RXZ58074.1"/>
    </source>
</evidence>
<dbReference type="EMBL" id="SDOZ01000004">
    <property type="protein sequence ID" value="RXZ58074.1"/>
    <property type="molecule type" value="Genomic_DNA"/>
</dbReference>
<dbReference type="NCBIfam" id="TIGR02531">
    <property type="entry name" value="yecD_yerC"/>
    <property type="match status" value="1"/>
</dbReference>
<gene>
    <name evidence="1" type="ORF">ESZ91_10485</name>
</gene>
<dbReference type="InterPro" id="IPR010921">
    <property type="entry name" value="Trp_repressor/repl_initiator"/>
</dbReference>
<dbReference type="GO" id="GO:0043565">
    <property type="term" value="F:sequence-specific DNA binding"/>
    <property type="evidence" value="ECO:0007669"/>
    <property type="project" value="InterPro"/>
</dbReference>
<dbReference type="PANTHER" id="PTHR40080:SF1">
    <property type="entry name" value="TRPR-LIKE PROTEIN YERC_YECD"/>
    <property type="match status" value="1"/>
</dbReference>
<dbReference type="InterPro" id="IPR000831">
    <property type="entry name" value="Trp_repress"/>
</dbReference>
<dbReference type="Pfam" id="PF01371">
    <property type="entry name" value="Trp_repressor"/>
    <property type="match status" value="1"/>
</dbReference>
<protein>
    <submittedName>
        <fullName evidence="1">TrpR-related protein YerC/YecD</fullName>
    </submittedName>
</protein>
<dbReference type="Proteomes" id="UP000291269">
    <property type="component" value="Unassembled WGS sequence"/>
</dbReference>
<dbReference type="InterPro" id="IPR038116">
    <property type="entry name" value="TrpR-like_sf"/>
</dbReference>
<dbReference type="InterPro" id="IPR013368">
    <property type="entry name" value="YecD_YerC"/>
</dbReference>
<accession>A0A4Q2K836</accession>
<dbReference type="PANTHER" id="PTHR40080">
    <property type="entry name" value="LMO1763 PROTEIN"/>
    <property type="match status" value="1"/>
</dbReference>
<dbReference type="OrthoDB" id="2874807at2"/>
<evidence type="ECO:0000313" key="2">
    <source>
        <dbReference type="Proteomes" id="UP000291269"/>
    </source>
</evidence>
<organism evidence="1 2">
    <name type="scientific">Candidatus Borkfalkia ceftriaxoniphila</name>
    <dbReference type="NCBI Taxonomy" id="2508949"/>
    <lineage>
        <taxon>Bacteria</taxon>
        <taxon>Bacillati</taxon>
        <taxon>Bacillota</taxon>
        <taxon>Clostridia</taxon>
        <taxon>Christensenellales</taxon>
        <taxon>Christensenellaceae</taxon>
        <taxon>Candidatus Borkfalkia</taxon>
    </lineage>
</organism>
<dbReference type="GO" id="GO:0003700">
    <property type="term" value="F:DNA-binding transcription factor activity"/>
    <property type="evidence" value="ECO:0007669"/>
    <property type="project" value="InterPro"/>
</dbReference>
<dbReference type="Gene3D" id="1.10.1270.10">
    <property type="entry name" value="TrpR-like"/>
    <property type="match status" value="1"/>
</dbReference>
<reference evidence="1 2" key="1">
    <citation type="journal article" date="2019" name="Gut">
        <title>Antibiotics-induced monodominance of a novel gut bacterial order.</title>
        <authorList>
            <person name="Hildebrand F."/>
            <person name="Moitinho-Silva L."/>
            <person name="Blasche S."/>
            <person name="Jahn M.T."/>
            <person name="Gossmann T.I."/>
            <person name="Heuerta-Cepas J."/>
            <person name="Hercog R."/>
            <person name="Luetge M."/>
            <person name="Bahram M."/>
            <person name="Pryszlak A."/>
            <person name="Alves R.J."/>
            <person name="Waszak S.M."/>
            <person name="Zhu A."/>
            <person name="Ye L."/>
            <person name="Costea P.I."/>
            <person name="Aalvink S."/>
            <person name="Belzer C."/>
            <person name="Forslund S.K."/>
            <person name="Sunagawa S."/>
            <person name="Hentschel U."/>
            <person name="Merten C."/>
            <person name="Patil K.R."/>
            <person name="Benes V."/>
            <person name="Bork P."/>
        </authorList>
    </citation>
    <scope>NUCLEOTIDE SEQUENCE [LARGE SCALE GENOMIC DNA]</scope>
    <source>
        <strain evidence="1 2">HDS1380</strain>
    </source>
</reference>
<proteinExistence type="predicted"/>
<keyword evidence="2" id="KW-1185">Reference proteome</keyword>
<name>A0A4Q2K836_9FIRM</name>
<dbReference type="SUPFAM" id="SSF48295">
    <property type="entry name" value="TrpR-like"/>
    <property type="match status" value="1"/>
</dbReference>
<dbReference type="PIRSF" id="PIRSF012508">
    <property type="entry name" value="YerC"/>
    <property type="match status" value="1"/>
</dbReference>
<sequence>MNENGDMTKILCRTLLNCKTEEDCLALLSDLCTFQEQEQMAQRVAAAKLLLEGKTYAEIMDSTEISSATLSRVSRAVHHGSGGYARLIPRDGR</sequence>
<comment type="caution">
    <text evidence="1">The sequence shown here is derived from an EMBL/GenBank/DDBJ whole genome shotgun (WGS) entry which is preliminary data.</text>
</comment>
<dbReference type="AlphaFoldDB" id="A0A4Q2K836"/>